<keyword evidence="3" id="KW-1185">Reference proteome</keyword>
<dbReference type="EMBL" id="CP097332">
    <property type="protein sequence ID" value="UQX90118.1"/>
    <property type="molecule type" value="Genomic_DNA"/>
</dbReference>
<organism evidence="2 3">
    <name type="scientific">Jatrophihabitans telluris</name>
    <dbReference type="NCBI Taxonomy" id="2038343"/>
    <lineage>
        <taxon>Bacteria</taxon>
        <taxon>Bacillati</taxon>
        <taxon>Actinomycetota</taxon>
        <taxon>Actinomycetes</taxon>
        <taxon>Jatrophihabitantales</taxon>
        <taxon>Jatrophihabitantaceae</taxon>
        <taxon>Jatrophihabitans</taxon>
    </lineage>
</organism>
<feature type="transmembrane region" description="Helical" evidence="1">
    <location>
        <begin position="6"/>
        <end position="29"/>
    </location>
</feature>
<keyword evidence="1" id="KW-0812">Transmembrane</keyword>
<protein>
    <submittedName>
        <fullName evidence="2">Copper transporter</fullName>
    </submittedName>
</protein>
<dbReference type="InterPro" id="IPR021522">
    <property type="entry name" value="MctB"/>
</dbReference>
<reference evidence="2" key="1">
    <citation type="journal article" date="2018" name="Int. J. Syst. Evol. Microbiol.">
        <title>Jatrophihabitans telluris sp. nov., isolated from sediment soil of lava forest wetlands and the emended description of the genus Jatrophihabitans.</title>
        <authorList>
            <person name="Lee K.C."/>
            <person name="Suh M.K."/>
            <person name="Eom M.K."/>
            <person name="Kim K.K."/>
            <person name="Kim J.S."/>
            <person name="Kim D.S."/>
            <person name="Ko S.H."/>
            <person name="Shin Y.K."/>
            <person name="Lee J.S."/>
        </authorList>
    </citation>
    <scope>NUCLEOTIDE SEQUENCE</scope>
    <source>
        <strain evidence="2">N237</strain>
    </source>
</reference>
<keyword evidence="1" id="KW-0472">Membrane</keyword>
<evidence type="ECO:0000256" key="1">
    <source>
        <dbReference type="SAM" id="Phobius"/>
    </source>
</evidence>
<sequence length="303" mass="29940">MISFRYHIVSIIGIFLAIALGVVIGASALNGAVVGDLRRQVSDLKNQNAAQTSSNTTLRAQAGNADQLAHAFAGKIAGGALTKKTVVILGAPGASSTDKDAAAAAVASAGGQVTARLQLSKTFIDPQHATDIRSLATNSGVHPVGLQLPQTDNAGTLSGSLLGFVLFGKGQATDLTQVLAGFSGLAMVKVEQGTPASGSLLLLVAPGAVAGDSSGPMLLAMAKQLQATGPTVVLGDATSARNGLIALIRGDTDAKAAVSTVDDADSDLGQLTTALVAAEAAAGRPGQFGTGANVDALLPGVDG</sequence>
<dbReference type="RefSeq" id="WP_249774014.1">
    <property type="nucleotide sequence ID" value="NZ_CP097332.1"/>
</dbReference>
<proteinExistence type="predicted"/>
<dbReference type="Proteomes" id="UP001056336">
    <property type="component" value="Chromosome"/>
</dbReference>
<accession>A0ABY4R492</accession>
<dbReference type="Pfam" id="PF11382">
    <property type="entry name" value="MctB"/>
    <property type="match status" value="1"/>
</dbReference>
<keyword evidence="1" id="KW-1133">Transmembrane helix</keyword>
<evidence type="ECO:0000313" key="2">
    <source>
        <dbReference type="EMBL" id="UQX90118.1"/>
    </source>
</evidence>
<gene>
    <name evidence="2" type="ORF">M6D93_08990</name>
</gene>
<evidence type="ECO:0000313" key="3">
    <source>
        <dbReference type="Proteomes" id="UP001056336"/>
    </source>
</evidence>
<name>A0ABY4R492_9ACTN</name>
<reference evidence="2" key="2">
    <citation type="submission" date="2022-05" db="EMBL/GenBank/DDBJ databases">
        <authorList>
            <person name="Kim J.-S."/>
            <person name="Lee K."/>
            <person name="Suh M."/>
            <person name="Eom M."/>
            <person name="Kim J.-S."/>
            <person name="Kim D.-S."/>
            <person name="Ko S.-H."/>
            <person name="Shin Y."/>
            <person name="Lee J.-S."/>
        </authorList>
    </citation>
    <scope>NUCLEOTIDE SEQUENCE</scope>
    <source>
        <strain evidence="2">N237</strain>
    </source>
</reference>